<dbReference type="Pfam" id="PF07715">
    <property type="entry name" value="Plug"/>
    <property type="match status" value="1"/>
</dbReference>
<keyword evidence="1 6" id="KW-0813">Transport</keyword>
<evidence type="ECO:0000256" key="5">
    <source>
        <dbReference type="ARBA" id="ARBA00023237"/>
    </source>
</evidence>
<evidence type="ECO:0000256" key="1">
    <source>
        <dbReference type="ARBA" id="ARBA00022448"/>
    </source>
</evidence>
<dbReference type="InterPro" id="IPR000531">
    <property type="entry name" value="Beta-barrel_TonB"/>
</dbReference>
<dbReference type="EMBL" id="FNBN01000007">
    <property type="protein sequence ID" value="SDG93107.1"/>
    <property type="molecule type" value="Genomic_DNA"/>
</dbReference>
<keyword evidence="6" id="KW-1134">Transmembrane beta strand</keyword>
<dbReference type="Gene3D" id="2.170.130.10">
    <property type="entry name" value="TonB-dependent receptor, plug domain"/>
    <property type="match status" value="1"/>
</dbReference>
<dbReference type="GO" id="GO:0006826">
    <property type="term" value="P:iron ion transport"/>
    <property type="evidence" value="ECO:0007669"/>
    <property type="project" value="UniProtKB-KW"/>
</dbReference>
<evidence type="ECO:0000256" key="4">
    <source>
        <dbReference type="ARBA" id="ARBA00023136"/>
    </source>
</evidence>
<feature type="transmembrane region" description="Helical" evidence="8">
    <location>
        <begin position="12"/>
        <end position="32"/>
    </location>
</feature>
<keyword evidence="8" id="KW-1133">Transmembrane helix</keyword>
<dbReference type="InterPro" id="IPR023996">
    <property type="entry name" value="TonB-dep_OMP_SusC/RagA"/>
</dbReference>
<dbReference type="RefSeq" id="WP_089835935.1">
    <property type="nucleotide sequence ID" value="NZ_FNBN01000007.1"/>
</dbReference>
<dbReference type="STRING" id="104663.SAMN04488121_107258"/>
<organism evidence="10 11">
    <name type="scientific">Chitinophaga filiformis</name>
    <name type="common">Myxococcus filiformis</name>
    <name type="synonym">Flexibacter filiformis</name>
    <dbReference type="NCBI Taxonomy" id="104663"/>
    <lineage>
        <taxon>Bacteria</taxon>
        <taxon>Pseudomonadati</taxon>
        <taxon>Bacteroidota</taxon>
        <taxon>Chitinophagia</taxon>
        <taxon>Chitinophagales</taxon>
        <taxon>Chitinophagaceae</taxon>
        <taxon>Chitinophaga</taxon>
    </lineage>
</organism>
<evidence type="ECO:0000256" key="7">
    <source>
        <dbReference type="RuleBase" id="RU003357"/>
    </source>
</evidence>
<dbReference type="InterPro" id="IPR011662">
    <property type="entry name" value="Secretin/TonB_short_N"/>
</dbReference>
<dbReference type="NCBIfam" id="TIGR04057">
    <property type="entry name" value="SusC_RagA_signa"/>
    <property type="match status" value="1"/>
</dbReference>
<keyword evidence="6 8" id="KW-0812">Transmembrane</keyword>
<keyword evidence="7" id="KW-0798">TonB box</keyword>
<comment type="subcellular location">
    <subcellularLocation>
        <location evidence="6">Cell outer membrane</location>
        <topology evidence="6">Multi-pass membrane protein</topology>
    </subcellularLocation>
</comment>
<dbReference type="SUPFAM" id="SSF56935">
    <property type="entry name" value="Porins"/>
    <property type="match status" value="1"/>
</dbReference>
<dbReference type="AlphaFoldDB" id="A0A1G7Y9P8"/>
<reference evidence="10 11" key="1">
    <citation type="submission" date="2016-10" db="EMBL/GenBank/DDBJ databases">
        <authorList>
            <person name="de Groot N.N."/>
        </authorList>
    </citation>
    <scope>NUCLEOTIDE SEQUENCE [LARGE SCALE GENOMIC DNA]</scope>
    <source>
        <strain evidence="10 11">DSM 527</strain>
    </source>
</reference>
<evidence type="ECO:0000256" key="2">
    <source>
        <dbReference type="ARBA" id="ARBA00022496"/>
    </source>
</evidence>
<dbReference type="PROSITE" id="PS52016">
    <property type="entry name" value="TONB_DEPENDENT_REC_3"/>
    <property type="match status" value="1"/>
</dbReference>
<accession>A0A1G7Y9P8</accession>
<keyword evidence="2" id="KW-0406">Ion transport</keyword>
<dbReference type="InterPro" id="IPR037066">
    <property type="entry name" value="Plug_dom_sf"/>
</dbReference>
<evidence type="ECO:0000256" key="3">
    <source>
        <dbReference type="ARBA" id="ARBA00023004"/>
    </source>
</evidence>
<keyword evidence="5 6" id="KW-0998">Cell outer membrane</keyword>
<protein>
    <submittedName>
        <fullName evidence="10">TonB-linked outer membrane protein, SusC/RagA family</fullName>
    </submittedName>
</protein>
<proteinExistence type="inferred from homology"/>
<dbReference type="Proteomes" id="UP000199045">
    <property type="component" value="Unassembled WGS sequence"/>
</dbReference>
<dbReference type="InterPro" id="IPR039426">
    <property type="entry name" value="TonB-dep_rcpt-like"/>
</dbReference>
<evidence type="ECO:0000313" key="10">
    <source>
        <dbReference type="EMBL" id="SDG93107.1"/>
    </source>
</evidence>
<evidence type="ECO:0000256" key="8">
    <source>
        <dbReference type="SAM" id="Phobius"/>
    </source>
</evidence>
<feature type="domain" description="Secretin/TonB short N-terminal" evidence="9">
    <location>
        <begin position="73"/>
        <end position="124"/>
    </location>
</feature>
<dbReference type="Pfam" id="PF00593">
    <property type="entry name" value="TonB_dep_Rec_b-barrel"/>
    <property type="match status" value="1"/>
</dbReference>
<evidence type="ECO:0000313" key="11">
    <source>
        <dbReference type="Proteomes" id="UP000199045"/>
    </source>
</evidence>
<evidence type="ECO:0000256" key="6">
    <source>
        <dbReference type="PROSITE-ProRule" id="PRU01360"/>
    </source>
</evidence>
<dbReference type="Pfam" id="PF07660">
    <property type="entry name" value="STN"/>
    <property type="match status" value="1"/>
</dbReference>
<name>A0A1G7Y9P8_CHIFI</name>
<dbReference type="InterPro" id="IPR023997">
    <property type="entry name" value="TonB-dep_OMP_SusC/RagA_CS"/>
</dbReference>
<evidence type="ECO:0000259" key="9">
    <source>
        <dbReference type="SMART" id="SM00965"/>
    </source>
</evidence>
<dbReference type="SUPFAM" id="SSF49464">
    <property type="entry name" value="Carboxypeptidase regulatory domain-like"/>
    <property type="match status" value="1"/>
</dbReference>
<dbReference type="SMART" id="SM00965">
    <property type="entry name" value="STN"/>
    <property type="match status" value="1"/>
</dbReference>
<gene>
    <name evidence="10" type="ORF">SAMN04488121_107258</name>
</gene>
<dbReference type="Gene3D" id="2.60.40.1120">
    <property type="entry name" value="Carboxypeptidase-like, regulatory domain"/>
    <property type="match status" value="1"/>
</dbReference>
<dbReference type="NCBIfam" id="TIGR04056">
    <property type="entry name" value="OMP_RagA_SusC"/>
    <property type="match status" value="1"/>
</dbReference>
<keyword evidence="2" id="KW-0410">Iron transport</keyword>
<dbReference type="OrthoDB" id="9768177at2"/>
<comment type="similarity">
    <text evidence="6 7">Belongs to the TonB-dependent receptor family.</text>
</comment>
<keyword evidence="4 6" id="KW-0472">Membrane</keyword>
<dbReference type="InterPro" id="IPR008969">
    <property type="entry name" value="CarboxyPept-like_regulatory"/>
</dbReference>
<dbReference type="GO" id="GO:0009279">
    <property type="term" value="C:cell outer membrane"/>
    <property type="evidence" value="ECO:0007669"/>
    <property type="project" value="UniProtKB-SubCell"/>
</dbReference>
<dbReference type="Pfam" id="PF13715">
    <property type="entry name" value="CarbopepD_reg_2"/>
    <property type="match status" value="1"/>
</dbReference>
<dbReference type="InterPro" id="IPR012910">
    <property type="entry name" value="Plug_dom"/>
</dbReference>
<keyword evidence="3" id="KW-0408">Iron</keyword>
<sequence length="1139" mass="125449">MKKTAYTRETCIQYLLFLMRCSAYILVFFYTFSLSLFAKSTEGQDIREVKINLAASKMKLETVLERIQQVTPFRFVYNSSQIKAAGPVSINVSNTSVDKILQQLLEPNDLNFEQNKTQIIITRKFETAAHALTLTGVIPAAVADTMITIRGKVKDDKGAPLIGVTVSVKGKNRGIATDANGNFVLRADHTDSLVFKTIGFTSVTVSAGGNLDNITMMPATTSLTDVVVVGYGVQTRRDLTGAISTVKGADIKNLPVSDAAQAIQGRVAGVDIVRSDGSPGTTPSIRVRGTGTINNAEPLIIIDGVPAPNLSGLSDINNNDIASMEVLKDASSSAIYGTRAANGVIIITTKKGSYNEKLNTNVNIYRGISNVNRYIPLLTAPDLVKLKQERYTNDGLSVPAFWQDPYYAVQRTDWQKALFNTGHVTNADVSIKGGSASSNYLFSMGYYDEKGLITNTYFKRYTVRINSEHRINSRLKVGENLQLTARKGNSLDTYSSQTGLIFSALRFNPAIPVKDDMGNYGSAQANNELGDINNPVYTAETTEAWTKNYRILANAFAEIEIIRDLKLRLNYAFDGTLSNSFSFLPKTLTQVRTRDDAELTQGNTSTSTHLGEAFLSYNKTLNRVHQLSLTGGISYQKYSGSYFTAQRNGFDDESPYVLVLDNGSIVYNAAGNYYATNILASGFARGFYSYKGKYLLTATMRADGSSRFAEGNRWGYFPAVSVGWRISDENFFKDNVHFINNLKVTGGWGVLGNQNVTEFQYLATIIKNRKYNFGDQPFTGIWNSSLANPNITWEKAHMTNISAELGFLNNALNATVSYFDKNTIDMLVPAAKPDLHGTSIVPDENIGKLNNHGWEFEVSYQGGKKAFTYNIAANATVIKNKVTKLYSANTYIGSSSYGRQNQEISRTYEGQPIASFYGWKTAGIYQNQAQIDSDPYISKDGRKDNIKPGDVRFVDVNGDGAITEADRVYLGDPNPRLQYGLQAGANYKGFDLSLSFTGVAGVKLYNADKMQGLDPTYSYNYYAEELQRWHGEGTSNSVPRMTLSDNNGNYRTSDRFIESGNYFTLRNAALGYTIPSHLWGSKSSTNIRVYVAGQNMFIITNYSGLNPALGYTDGNKQRGVDVATYPQARSFTVGASMNF</sequence>